<accession>A0ABU1X8U1</accession>
<dbReference type="EMBL" id="JAVDWW010000001">
    <property type="protein sequence ID" value="MDR7166948.1"/>
    <property type="molecule type" value="Genomic_DNA"/>
</dbReference>
<sequence length="70" mass="7894">MSQNRDDQAPRLERELVDGACPHCGGELRRYPVNSEGGWFEVVKCQNCLRSVSRVRGPRLGPIQLLSDQL</sequence>
<proteinExistence type="predicted"/>
<evidence type="ECO:0000313" key="2">
    <source>
        <dbReference type="Proteomes" id="UP001251217"/>
    </source>
</evidence>
<reference evidence="1 2" key="1">
    <citation type="submission" date="2023-07" db="EMBL/GenBank/DDBJ databases">
        <title>Sorghum-associated microbial communities from plants grown in Nebraska, USA.</title>
        <authorList>
            <person name="Schachtman D."/>
        </authorList>
    </citation>
    <scope>NUCLEOTIDE SEQUENCE [LARGE SCALE GENOMIC DNA]</scope>
    <source>
        <strain evidence="1 2">4272</strain>
    </source>
</reference>
<evidence type="ECO:0000313" key="1">
    <source>
        <dbReference type="EMBL" id="MDR7166948.1"/>
    </source>
</evidence>
<keyword evidence="2" id="KW-1185">Reference proteome</keyword>
<dbReference type="Proteomes" id="UP001251217">
    <property type="component" value="Unassembled WGS sequence"/>
</dbReference>
<name>A0ABU1X8U1_9NOCA</name>
<protein>
    <submittedName>
        <fullName evidence="1">Uncharacterized protein</fullName>
    </submittedName>
</protein>
<gene>
    <name evidence="1" type="ORF">J2W56_000666</name>
</gene>
<organism evidence="1 2">
    <name type="scientific">Nocardia kruczakiae</name>
    <dbReference type="NCBI Taxonomy" id="261477"/>
    <lineage>
        <taxon>Bacteria</taxon>
        <taxon>Bacillati</taxon>
        <taxon>Actinomycetota</taxon>
        <taxon>Actinomycetes</taxon>
        <taxon>Mycobacteriales</taxon>
        <taxon>Nocardiaceae</taxon>
        <taxon>Nocardia</taxon>
    </lineage>
</organism>
<comment type="caution">
    <text evidence="1">The sequence shown here is derived from an EMBL/GenBank/DDBJ whole genome shotgun (WGS) entry which is preliminary data.</text>
</comment>